<feature type="chain" id="PRO_5038762689" evidence="1">
    <location>
        <begin position="19"/>
        <end position="342"/>
    </location>
</feature>
<dbReference type="PANTHER" id="PTHR35271:SF1">
    <property type="entry name" value="ABC TRANSPORTER, SUBSTRATE-BINDING LIPOPROTEIN"/>
    <property type="match status" value="1"/>
</dbReference>
<dbReference type="CDD" id="cd06325">
    <property type="entry name" value="PBP1_ABC_unchar_transporter"/>
    <property type="match status" value="1"/>
</dbReference>
<keyword evidence="3" id="KW-1185">Reference proteome</keyword>
<organism evidence="2 3">
    <name type="scientific">Anaerobium acetethylicum</name>
    <dbReference type="NCBI Taxonomy" id="1619234"/>
    <lineage>
        <taxon>Bacteria</taxon>
        <taxon>Bacillati</taxon>
        <taxon>Bacillota</taxon>
        <taxon>Clostridia</taxon>
        <taxon>Lachnospirales</taxon>
        <taxon>Lachnospiraceae</taxon>
        <taxon>Anaerobium</taxon>
    </lineage>
</organism>
<reference evidence="2 3" key="1">
    <citation type="submission" date="2016-09" db="EMBL/GenBank/DDBJ databases">
        <authorList>
            <person name="Capua I."/>
            <person name="De Benedictis P."/>
            <person name="Joannis T."/>
            <person name="Lombin L.H."/>
            <person name="Cattoli G."/>
        </authorList>
    </citation>
    <scope>NUCLEOTIDE SEQUENCE [LARGE SCALE GENOMIC DNA]</scope>
    <source>
        <strain evidence="2 3">GluBS11</strain>
    </source>
</reference>
<sequence>MKKKFLAVLLCAAMTAVAATGCSGADNNGTKTETTKETTYTIGISQFAEHGSLDNCREGFLAGLAEEGIVEGENLKVTVENAQADTGIANQIAQNFVANKVDLICAIATPSAQSAYNAAKDADIPTIFTAVTDPVAAELADEDGNPAGNITGTSDKLPVEKQLAMIREILPEAKTIGILYNTSEVNSEAAIAEYEAAVGEFGFKLETVGVSAAADIPLATDSILEKVDCINNLTDNLVVSSLPTILAKASEKNIPVFGSEVEQVKIGCLASEGLDYYKLGMRTGKMAAAVLKGEKKAGEMPYEIIEESSLYFNSKVMENLGLEVSEDVIGRAAEKFTEISAE</sequence>
<dbReference type="AlphaFoldDB" id="A0A1D3TVC8"/>
<protein>
    <submittedName>
        <fullName evidence="2">Putative ABC transport system substrate-binding protein</fullName>
    </submittedName>
</protein>
<dbReference type="Gene3D" id="3.40.50.2300">
    <property type="match status" value="2"/>
</dbReference>
<name>A0A1D3TVC8_9FIRM</name>
<feature type="signal peptide" evidence="1">
    <location>
        <begin position="1"/>
        <end position="18"/>
    </location>
</feature>
<dbReference type="InterPro" id="IPR028082">
    <property type="entry name" value="Peripla_BP_I"/>
</dbReference>
<proteinExistence type="predicted"/>
<dbReference type="Pfam" id="PF04392">
    <property type="entry name" value="ABC_sub_bind"/>
    <property type="match status" value="1"/>
</dbReference>
<dbReference type="Proteomes" id="UP000199315">
    <property type="component" value="Unassembled WGS sequence"/>
</dbReference>
<dbReference type="RefSeq" id="WP_091234881.1">
    <property type="nucleotide sequence ID" value="NZ_FMKA01000016.1"/>
</dbReference>
<gene>
    <name evidence="2" type="ORF">SAMN05421730_101655</name>
</gene>
<accession>A0A1D3TVC8</accession>
<evidence type="ECO:0000256" key="1">
    <source>
        <dbReference type="SAM" id="SignalP"/>
    </source>
</evidence>
<dbReference type="PANTHER" id="PTHR35271">
    <property type="entry name" value="ABC TRANSPORTER, SUBSTRATE-BINDING LIPOPROTEIN-RELATED"/>
    <property type="match status" value="1"/>
</dbReference>
<keyword evidence="1" id="KW-0732">Signal</keyword>
<dbReference type="STRING" id="1619234.SAMN05421730_101655"/>
<evidence type="ECO:0000313" key="3">
    <source>
        <dbReference type="Proteomes" id="UP000199315"/>
    </source>
</evidence>
<dbReference type="EMBL" id="FMKA01000016">
    <property type="protein sequence ID" value="SCP98084.1"/>
    <property type="molecule type" value="Genomic_DNA"/>
</dbReference>
<dbReference type="InterPro" id="IPR007487">
    <property type="entry name" value="ABC_transpt-TYRBP-like"/>
</dbReference>
<dbReference type="SUPFAM" id="SSF53822">
    <property type="entry name" value="Periplasmic binding protein-like I"/>
    <property type="match status" value="1"/>
</dbReference>
<dbReference type="OrthoDB" id="9776955at2"/>
<dbReference type="PROSITE" id="PS51257">
    <property type="entry name" value="PROKAR_LIPOPROTEIN"/>
    <property type="match status" value="1"/>
</dbReference>
<evidence type="ECO:0000313" key="2">
    <source>
        <dbReference type="EMBL" id="SCP98084.1"/>
    </source>
</evidence>